<organism evidence="2 3">
    <name type="scientific">Psilocybe cf. subviscida</name>
    <dbReference type="NCBI Taxonomy" id="2480587"/>
    <lineage>
        <taxon>Eukaryota</taxon>
        <taxon>Fungi</taxon>
        <taxon>Dikarya</taxon>
        <taxon>Basidiomycota</taxon>
        <taxon>Agaricomycotina</taxon>
        <taxon>Agaricomycetes</taxon>
        <taxon>Agaricomycetidae</taxon>
        <taxon>Agaricales</taxon>
        <taxon>Agaricineae</taxon>
        <taxon>Strophariaceae</taxon>
        <taxon>Psilocybe</taxon>
    </lineage>
</organism>
<gene>
    <name evidence="2" type="ORF">D9619_008915</name>
</gene>
<dbReference type="AlphaFoldDB" id="A0A8H5FA25"/>
<feature type="compositionally biased region" description="Basic and acidic residues" evidence="1">
    <location>
        <begin position="51"/>
        <end position="64"/>
    </location>
</feature>
<dbReference type="Proteomes" id="UP000567179">
    <property type="component" value="Unassembled WGS sequence"/>
</dbReference>
<dbReference type="OrthoDB" id="2590746at2759"/>
<reference evidence="2 3" key="1">
    <citation type="journal article" date="2020" name="ISME J.">
        <title>Uncovering the hidden diversity of litter-decomposition mechanisms in mushroom-forming fungi.</title>
        <authorList>
            <person name="Floudas D."/>
            <person name="Bentzer J."/>
            <person name="Ahren D."/>
            <person name="Johansson T."/>
            <person name="Persson P."/>
            <person name="Tunlid A."/>
        </authorList>
    </citation>
    <scope>NUCLEOTIDE SEQUENCE [LARGE SCALE GENOMIC DNA]</scope>
    <source>
        <strain evidence="2 3">CBS 101986</strain>
    </source>
</reference>
<proteinExistence type="predicted"/>
<evidence type="ECO:0000313" key="3">
    <source>
        <dbReference type="Proteomes" id="UP000567179"/>
    </source>
</evidence>
<evidence type="ECO:0000313" key="2">
    <source>
        <dbReference type="EMBL" id="KAF5329321.1"/>
    </source>
</evidence>
<sequence>MFSSFTAFLPSALHLNAQQELPRPNINPDTEDEDENENEQYAPPLPQSGETEERSGKGKDKSANEVRSPFSFYGALGQSLRWRAAGGTTTTARPSHKGTPCNARPWTTFLVIRPFVYTVHPTGRNRNQIWDEFHFAHTPGRRYNWVPFHSNITPPRVGMWPPAEWLFVIATAITSR</sequence>
<evidence type="ECO:0000256" key="1">
    <source>
        <dbReference type="SAM" id="MobiDB-lite"/>
    </source>
</evidence>
<accession>A0A8H5FA25</accession>
<feature type="compositionally biased region" description="Acidic residues" evidence="1">
    <location>
        <begin position="29"/>
        <end position="38"/>
    </location>
</feature>
<comment type="caution">
    <text evidence="2">The sequence shown here is derived from an EMBL/GenBank/DDBJ whole genome shotgun (WGS) entry which is preliminary data.</text>
</comment>
<dbReference type="EMBL" id="JAACJJ010000002">
    <property type="protein sequence ID" value="KAF5329321.1"/>
    <property type="molecule type" value="Genomic_DNA"/>
</dbReference>
<protein>
    <submittedName>
        <fullName evidence="2">Uncharacterized protein</fullName>
    </submittedName>
</protein>
<keyword evidence="3" id="KW-1185">Reference proteome</keyword>
<name>A0A8H5FA25_9AGAR</name>
<feature type="region of interest" description="Disordered" evidence="1">
    <location>
        <begin position="14"/>
        <end position="65"/>
    </location>
</feature>